<dbReference type="GO" id="GO:0001555">
    <property type="term" value="P:oocyte growth"/>
    <property type="evidence" value="ECO:0007669"/>
    <property type="project" value="UniProtKB-ARBA"/>
</dbReference>
<feature type="repeat" description="FG-GAP" evidence="12">
    <location>
        <begin position="398"/>
        <end position="453"/>
    </location>
</feature>
<dbReference type="FunFam" id="2.130.10.130:FF:000015">
    <property type="entry name" value="integrin alpha-PS3 isoform X1"/>
    <property type="match status" value="1"/>
</dbReference>
<evidence type="ECO:0000313" key="16">
    <source>
        <dbReference type="EnsemblMetazoa" id="MDOA011908-PA"/>
    </source>
</evidence>
<dbReference type="Pfam" id="PF01839">
    <property type="entry name" value="FG-GAP"/>
    <property type="match status" value="3"/>
</dbReference>
<keyword evidence="9 13" id="KW-0472">Membrane</keyword>
<feature type="signal peptide" evidence="13">
    <location>
        <begin position="1"/>
        <end position="25"/>
    </location>
</feature>
<dbReference type="InterPro" id="IPR013517">
    <property type="entry name" value="FG-GAP"/>
</dbReference>
<dbReference type="SUPFAM" id="SSF69179">
    <property type="entry name" value="Integrin domains"/>
    <property type="match status" value="2"/>
</dbReference>
<evidence type="ECO:0000259" key="14">
    <source>
        <dbReference type="Pfam" id="PF08441"/>
    </source>
</evidence>
<dbReference type="Gene3D" id="2.60.40.1510">
    <property type="entry name" value="ntegrin, alpha v. Chain A, domain 3"/>
    <property type="match status" value="1"/>
</dbReference>
<evidence type="ECO:0000256" key="12">
    <source>
        <dbReference type="PROSITE-ProRule" id="PRU00803"/>
    </source>
</evidence>
<dbReference type="GO" id="GO:0008305">
    <property type="term" value="C:integrin complex"/>
    <property type="evidence" value="ECO:0007669"/>
    <property type="project" value="InterPro"/>
</dbReference>
<keyword evidence="3 13" id="KW-0812">Transmembrane</keyword>
<feature type="domain" description="Integrin alpha second immunoglobulin-like" evidence="15">
    <location>
        <begin position="647"/>
        <end position="758"/>
    </location>
</feature>
<dbReference type="Proteomes" id="UP001652621">
    <property type="component" value="Unplaced"/>
</dbReference>
<feature type="domain" description="Integrin alpha first immunoglubulin-like" evidence="14">
    <location>
        <begin position="509"/>
        <end position="644"/>
    </location>
</feature>
<dbReference type="Gene3D" id="2.130.10.130">
    <property type="entry name" value="Integrin alpha, N-terminal"/>
    <property type="match status" value="1"/>
</dbReference>
<dbReference type="RefSeq" id="XP_058982491.1">
    <property type="nucleotide sequence ID" value="XM_059126508.1"/>
</dbReference>
<dbReference type="FunFam" id="1.20.5.930:FF:000005">
    <property type="entry name" value="Integrin, alpha 10"/>
    <property type="match status" value="1"/>
</dbReference>
<evidence type="ECO:0000256" key="9">
    <source>
        <dbReference type="ARBA" id="ARBA00023136"/>
    </source>
</evidence>
<name>A0A1I8N608_MUSDO</name>
<feature type="transmembrane region" description="Helical" evidence="13">
    <location>
        <begin position="1068"/>
        <end position="1090"/>
    </location>
</feature>
<dbReference type="PROSITE" id="PS51470">
    <property type="entry name" value="FG_GAP"/>
    <property type="match status" value="5"/>
</dbReference>
<dbReference type="eggNOG" id="KOG3637">
    <property type="taxonomic scope" value="Eukaryota"/>
</dbReference>
<feature type="repeat" description="FG-GAP" evidence="12">
    <location>
        <begin position="336"/>
        <end position="397"/>
    </location>
</feature>
<keyword evidence="5" id="KW-0677">Repeat</keyword>
<dbReference type="InterPro" id="IPR018184">
    <property type="entry name" value="Integrin_alpha_C_CS"/>
</dbReference>
<evidence type="ECO:0000256" key="1">
    <source>
        <dbReference type="ARBA" id="ARBA00004479"/>
    </source>
</evidence>
<organism evidence="16">
    <name type="scientific">Musca domestica</name>
    <name type="common">House fly</name>
    <dbReference type="NCBI Taxonomy" id="7370"/>
    <lineage>
        <taxon>Eukaryota</taxon>
        <taxon>Metazoa</taxon>
        <taxon>Ecdysozoa</taxon>
        <taxon>Arthropoda</taxon>
        <taxon>Hexapoda</taxon>
        <taxon>Insecta</taxon>
        <taxon>Pterygota</taxon>
        <taxon>Neoptera</taxon>
        <taxon>Endopterygota</taxon>
        <taxon>Diptera</taxon>
        <taxon>Brachycera</taxon>
        <taxon>Muscomorpha</taxon>
        <taxon>Muscoidea</taxon>
        <taxon>Muscidae</taxon>
        <taxon>Musca</taxon>
    </lineage>
</organism>
<evidence type="ECO:0000256" key="4">
    <source>
        <dbReference type="ARBA" id="ARBA00022729"/>
    </source>
</evidence>
<dbReference type="InterPro" id="IPR000413">
    <property type="entry name" value="Integrin_alpha"/>
</dbReference>
<dbReference type="GO" id="GO:0007160">
    <property type="term" value="P:cell-matrix adhesion"/>
    <property type="evidence" value="ECO:0007669"/>
    <property type="project" value="UniProtKB-ARBA"/>
</dbReference>
<reference evidence="16" key="1">
    <citation type="submission" date="2020-05" db="UniProtKB">
        <authorList>
            <consortium name="EnsemblMetazoa"/>
        </authorList>
    </citation>
    <scope>IDENTIFICATION</scope>
    <source>
        <strain evidence="16">Aabys</strain>
    </source>
</reference>
<dbReference type="GO" id="GO:0033627">
    <property type="term" value="P:cell adhesion mediated by integrin"/>
    <property type="evidence" value="ECO:0007669"/>
    <property type="project" value="TreeGrafter"/>
</dbReference>
<protein>
    <submittedName>
        <fullName evidence="18">Integrin alpha-PS3-like</fullName>
    </submittedName>
</protein>
<evidence type="ECO:0000256" key="13">
    <source>
        <dbReference type="RuleBase" id="RU003762"/>
    </source>
</evidence>
<dbReference type="EnsemblMetazoa" id="MDOA011908-RA">
    <property type="protein sequence ID" value="MDOA011908-PA"/>
    <property type="gene ID" value="MDOA011908"/>
</dbReference>
<dbReference type="PANTHER" id="PTHR23220">
    <property type="entry name" value="INTEGRIN ALPHA"/>
    <property type="match status" value="1"/>
</dbReference>
<feature type="repeat" description="FG-GAP" evidence="12">
    <location>
        <begin position="462"/>
        <end position="522"/>
    </location>
</feature>
<accession>A0A1I8N608</accession>
<keyword evidence="7 13" id="KW-1133">Transmembrane helix</keyword>
<dbReference type="VEuPathDB" id="VectorBase:MDOA011908"/>
<keyword evidence="11" id="KW-0325">Glycoprotein</keyword>
<dbReference type="AlphaFoldDB" id="A0A1I8N608"/>
<evidence type="ECO:0000256" key="10">
    <source>
        <dbReference type="ARBA" id="ARBA00023170"/>
    </source>
</evidence>
<evidence type="ECO:0000256" key="5">
    <source>
        <dbReference type="ARBA" id="ARBA00022737"/>
    </source>
</evidence>
<evidence type="ECO:0000313" key="18">
    <source>
        <dbReference type="RefSeq" id="XP_058982491.1"/>
    </source>
</evidence>
<dbReference type="GO" id="GO:0007157">
    <property type="term" value="P:heterophilic cell-cell adhesion via plasma membrane cell adhesion molecules"/>
    <property type="evidence" value="ECO:0007669"/>
    <property type="project" value="UniProtKB-ARBA"/>
</dbReference>
<gene>
    <name evidence="16" type="primary">101890516</name>
    <name evidence="18" type="synonym">LOC131804117</name>
</gene>
<comment type="similarity">
    <text evidence="2 13">Belongs to the integrin alpha chain family.</text>
</comment>
<dbReference type="Gene3D" id="1.20.5.930">
    <property type="entry name" value="Bicelle-embedded integrin alpha(iib) transmembrane segment"/>
    <property type="match status" value="1"/>
</dbReference>
<dbReference type="SMART" id="SM00191">
    <property type="entry name" value="Int_alpha"/>
    <property type="match status" value="5"/>
</dbReference>
<dbReference type="InterPro" id="IPR032695">
    <property type="entry name" value="Integrin_dom_sf"/>
</dbReference>
<keyword evidence="6 13" id="KW-0130">Cell adhesion</keyword>
<keyword evidence="8 13" id="KW-0401">Integrin</keyword>
<dbReference type="SUPFAM" id="SSF69318">
    <property type="entry name" value="Integrin alpha N-terminal domain"/>
    <property type="match status" value="1"/>
</dbReference>
<dbReference type="GO" id="GO:0007229">
    <property type="term" value="P:integrin-mediated signaling pathway"/>
    <property type="evidence" value="ECO:0007669"/>
    <property type="project" value="UniProtKB-KW"/>
</dbReference>
<dbReference type="STRING" id="7370.A0A1I8N608"/>
<evidence type="ECO:0000256" key="2">
    <source>
        <dbReference type="ARBA" id="ARBA00008054"/>
    </source>
</evidence>
<dbReference type="PANTHER" id="PTHR23220:SF83">
    <property type="entry name" value="INTEGRIN ALPHA-PS3-RELATED"/>
    <property type="match status" value="1"/>
</dbReference>
<comment type="subcellular location">
    <subcellularLocation>
        <location evidence="1 13">Membrane</location>
        <topology evidence="1 13">Single-pass type I membrane protein</topology>
    </subcellularLocation>
</comment>
<dbReference type="InterPro" id="IPR028994">
    <property type="entry name" value="Integrin_alpha_N"/>
</dbReference>
<dbReference type="GO" id="GO:0005178">
    <property type="term" value="F:integrin binding"/>
    <property type="evidence" value="ECO:0007669"/>
    <property type="project" value="TreeGrafter"/>
</dbReference>
<evidence type="ECO:0000313" key="17">
    <source>
        <dbReference type="Proteomes" id="UP001652621"/>
    </source>
</evidence>
<dbReference type="Pfam" id="PF08441">
    <property type="entry name" value="Integrin_A_Ig_1"/>
    <property type="match status" value="1"/>
</dbReference>
<evidence type="ECO:0000259" key="15">
    <source>
        <dbReference type="Pfam" id="PF20805"/>
    </source>
</evidence>
<dbReference type="OrthoDB" id="5573735at2759"/>
<evidence type="ECO:0000256" key="11">
    <source>
        <dbReference type="ARBA" id="ARBA00023180"/>
    </source>
</evidence>
<keyword evidence="4 13" id="KW-0732">Signal</keyword>
<dbReference type="InterPro" id="IPR048285">
    <property type="entry name" value="Integrin_alpha_Ig-like_2"/>
</dbReference>
<dbReference type="InterPro" id="IPR013649">
    <property type="entry name" value="Integrin_alpha_Ig-like_1"/>
</dbReference>
<dbReference type="GO" id="GO:0048513">
    <property type="term" value="P:animal organ development"/>
    <property type="evidence" value="ECO:0007669"/>
    <property type="project" value="UniProtKB-ARBA"/>
</dbReference>
<dbReference type="GO" id="GO:0009897">
    <property type="term" value="C:external side of plasma membrane"/>
    <property type="evidence" value="ECO:0007669"/>
    <property type="project" value="TreeGrafter"/>
</dbReference>
<evidence type="ECO:0000256" key="7">
    <source>
        <dbReference type="ARBA" id="ARBA00022989"/>
    </source>
</evidence>
<dbReference type="Pfam" id="PF20805">
    <property type="entry name" value="Integrin_A_Ig_2"/>
    <property type="match status" value="1"/>
</dbReference>
<dbReference type="Gene3D" id="2.60.40.1460">
    <property type="entry name" value="Integrin domains. Chain A, domain 2"/>
    <property type="match status" value="1"/>
</dbReference>
<evidence type="ECO:0000256" key="8">
    <source>
        <dbReference type="ARBA" id="ARBA00023037"/>
    </source>
</evidence>
<feature type="repeat" description="FG-GAP" evidence="12">
    <location>
        <begin position="114"/>
        <end position="175"/>
    </location>
</feature>
<keyword evidence="17" id="KW-1185">Reference proteome</keyword>
<evidence type="ECO:0000256" key="6">
    <source>
        <dbReference type="ARBA" id="ARBA00022889"/>
    </source>
</evidence>
<dbReference type="VEuPathDB" id="VectorBase:MDOMA2_009039"/>
<dbReference type="InterPro" id="IPR013519">
    <property type="entry name" value="Int_alpha_beta-p"/>
</dbReference>
<dbReference type="PRINTS" id="PR01185">
    <property type="entry name" value="INTEGRINA"/>
</dbReference>
<keyword evidence="10 13" id="KW-0675">Receptor</keyword>
<proteinExistence type="inferred from homology"/>
<feature type="chain" id="PRO_5044514284" evidence="13">
    <location>
        <begin position="26"/>
        <end position="1128"/>
    </location>
</feature>
<sequence>MLPLKLMWPNIGILLLLLLTTHVNCFNISPKPNIVVKDPGFVTDMPKYQSSYFGFALNLRPLGIIVGAPRAQSTLEEQRAVNETGAIYRCTLTGTPKCNTYVFDDRGNINVPVSEYSYDSEMKDHQWLGASIDGGRTDTDKLIVCAPRFITPATNDYLMHGICYWINNTLTQNPVNVTRISPLRGKQEQVTDENGKRIYYYMLGEQGISAHVTPDNEEFLIGAPGIHTWKGSVIRYRKVVDTDEPSLSRRDTSSVSRTRITRQADVQPAPFTRYEVDIPNPKNFDQPDDSYFGYSVASGYFDSNDRKKLLYVASAPQDNQQSGLAYIFDFARNSLNKLYVFRGTQFGEYFGYAVLAEDVNGDGLTDVIVSAPQHSISGSFDDGAIYVFLNEGNMNFERNTILSPIRGKARFGSTLTALGDINHDGFNDIAVSAPFAKDGSVFVYLGSERGLRERHSQRFDFNSAQKSAYGQAMFGHGLSKGSDIDGNGFNDFAIGAPNAETVFVYRSYPVVSIKASISSATREIKPEQTSFRVKVCYSIITTSPKTQSQELNMHVILDPQVKRVQIASTNSNEMKFKSTATTKEQCTEIDCNVRFNVETIFKPIEMELRYGLANGIPNTEEFCETCAAVDPAEPSSHTEKIIFSTGCASEICVADLQVKSNLENKFVLGSSRTFSVSYDVSNNGETAYLPQINITSSNRMPFAKIPSNCKTNNQDVSLICDLNRGQPMAKGSKDTVTVIFDTSNISGQSMTIVAKVFSTGRELNDRDNIASDVITLTEFTEIVAVGKPITEHINLEKAGNTAEVINLYDIKSVGPSNIGSMKVVFDIPVAYINSGNNKNIPIIDLSNITMQAVYDSQIKDVQFYQNTTQILMNAVEKTSSYSTQFTGKIASIGDGAGNNNGMHYDSTNMGHINEFNIREESFGDSFMSGSASRRRRRREAATLTVNKENYARIANPKSYELLGEDLKGTLPVNRTIVFNCNDPETTICVQAVIPLYDFKPNKPLTVTMKYHVDLKAVNQILIEPWEFFVVVVGLNVQKTGDPLGTTLAVAKNIEYNIISKHQLYGTPIWVIIVSVIGGLLVLALITYGMYKAGFFKRATKEEMDKLMHQATLSTDGVTEASNLNTAGN</sequence>
<evidence type="ECO:0000256" key="3">
    <source>
        <dbReference type="ARBA" id="ARBA00022692"/>
    </source>
</evidence>
<feature type="repeat" description="FG-GAP" evidence="12">
    <location>
        <begin position="278"/>
        <end position="335"/>
    </location>
</feature>
<dbReference type="PROSITE" id="PS00242">
    <property type="entry name" value="INTEGRIN_ALPHA"/>
    <property type="match status" value="1"/>
</dbReference>
<reference evidence="18" key="2">
    <citation type="submission" date="2025-05" db="UniProtKB">
        <authorList>
            <consortium name="RefSeq"/>
        </authorList>
    </citation>
    <scope>IDENTIFICATION</scope>
    <source>
        <strain evidence="18">Aabys</strain>
        <tissue evidence="18">Whole body</tissue>
    </source>
</reference>